<dbReference type="CDD" id="cd06173">
    <property type="entry name" value="MFS_MefA_like"/>
    <property type="match status" value="1"/>
</dbReference>
<evidence type="ECO:0000313" key="8">
    <source>
        <dbReference type="Proteomes" id="UP000475545"/>
    </source>
</evidence>
<dbReference type="GO" id="GO:0022857">
    <property type="term" value="F:transmembrane transporter activity"/>
    <property type="evidence" value="ECO:0007669"/>
    <property type="project" value="InterPro"/>
</dbReference>
<dbReference type="Gene3D" id="1.20.1250.20">
    <property type="entry name" value="MFS general substrate transporter like domains"/>
    <property type="match status" value="1"/>
</dbReference>
<keyword evidence="4 6" id="KW-1133">Transmembrane helix</keyword>
<feature type="transmembrane region" description="Helical" evidence="6">
    <location>
        <begin position="209"/>
        <end position="238"/>
    </location>
</feature>
<evidence type="ECO:0000313" key="7">
    <source>
        <dbReference type="EMBL" id="MXP21873.1"/>
    </source>
</evidence>
<accession>A0A6L7GQM8</accession>
<gene>
    <name evidence="7" type="ORF">GIY30_10985</name>
</gene>
<comment type="subcellular location">
    <subcellularLocation>
        <location evidence="1">Cell membrane</location>
        <topology evidence="1">Multi-pass membrane protein</topology>
    </subcellularLocation>
</comment>
<reference evidence="7 8" key="1">
    <citation type="submission" date="2019-11" db="EMBL/GenBank/DDBJ databases">
        <title>Gordonia sp. nov., a novel actinobacterium isolated from mangrove soil in Hainan.</title>
        <authorList>
            <person name="Huang X."/>
            <person name="Xie Y."/>
            <person name="Chu X."/>
            <person name="Xiao K."/>
        </authorList>
    </citation>
    <scope>NUCLEOTIDE SEQUENCE [LARGE SCALE GENOMIC DNA]</scope>
    <source>
        <strain evidence="7 8">HNM0687</strain>
    </source>
</reference>
<evidence type="ECO:0000256" key="1">
    <source>
        <dbReference type="ARBA" id="ARBA00004651"/>
    </source>
</evidence>
<comment type="caution">
    <text evidence="7">The sequence shown here is derived from an EMBL/GenBank/DDBJ whole genome shotgun (WGS) entry which is preliminary data.</text>
</comment>
<feature type="transmembrane region" description="Helical" evidence="6">
    <location>
        <begin position="428"/>
        <end position="451"/>
    </location>
</feature>
<feature type="transmembrane region" description="Helical" evidence="6">
    <location>
        <begin position="342"/>
        <end position="362"/>
    </location>
</feature>
<evidence type="ECO:0000256" key="2">
    <source>
        <dbReference type="ARBA" id="ARBA00022475"/>
    </source>
</evidence>
<dbReference type="PANTHER" id="PTHR23513">
    <property type="entry name" value="INTEGRAL MEMBRANE EFFLUX PROTEIN-RELATED"/>
    <property type="match status" value="1"/>
</dbReference>
<feature type="transmembrane region" description="Helical" evidence="6">
    <location>
        <begin position="65"/>
        <end position="89"/>
    </location>
</feature>
<feature type="transmembrane region" description="Helical" evidence="6">
    <location>
        <begin position="140"/>
        <end position="163"/>
    </location>
</feature>
<dbReference type="SUPFAM" id="SSF103473">
    <property type="entry name" value="MFS general substrate transporter"/>
    <property type="match status" value="1"/>
</dbReference>
<sequence length="484" mass="50508">MSGQSVECIHICERSDPLLRKRDIIVKENHWPRDLRIRQAERVSTSTSKFLPAALKPFALRQYRLLAAGLVLAMFADGVWTVGVVWQVIALGGGPGLLAVVTGVAAAGMVGSTLAGGVLADRVSQRRIMIGLEIAKMIAFAVVGVAALAGVLDYPLLVAAALVGGVTTGMYYPAYSALLPSVVEAAQLQAANGIEGFLRPVVFQAAGPMVAGGVIAMASPATAIVLAGMASAASALVYGGMRPVPVRRDLAIGSGHPIRSVISDLAEGFGYMWRTPWLWATLFFACVLVLVVMGPIEVLVPFALRAAGGGAGDHALVLAGFGIGAASASLVFASIPMPRRYLTVMFGIWGVSSLPLVIMGIAEHTWLFVVAGFLMGVLFDGPMVLWGTLLQRRVPPALLGRVASLDFFVSVALMPVSMALAAPVSQAIGLTATFVLAGLLPVPVAGAFYVAARLWRDEAEHPLRIEVTDVPAVPATAHEAGHTP</sequence>
<feature type="transmembrane region" description="Helical" evidence="6">
    <location>
        <begin position="95"/>
        <end position="119"/>
    </location>
</feature>
<feature type="transmembrane region" description="Helical" evidence="6">
    <location>
        <begin position="368"/>
        <end position="390"/>
    </location>
</feature>
<dbReference type="EMBL" id="WMBR01000002">
    <property type="protein sequence ID" value="MXP21873.1"/>
    <property type="molecule type" value="Genomic_DNA"/>
</dbReference>
<feature type="transmembrane region" description="Helical" evidence="6">
    <location>
        <begin position="402"/>
        <end position="422"/>
    </location>
</feature>
<dbReference type="GO" id="GO:0005886">
    <property type="term" value="C:plasma membrane"/>
    <property type="evidence" value="ECO:0007669"/>
    <property type="project" value="UniProtKB-SubCell"/>
</dbReference>
<organism evidence="7 8">
    <name type="scientific">Gordonia mangrovi</name>
    <dbReference type="NCBI Taxonomy" id="2665643"/>
    <lineage>
        <taxon>Bacteria</taxon>
        <taxon>Bacillati</taxon>
        <taxon>Actinomycetota</taxon>
        <taxon>Actinomycetes</taxon>
        <taxon>Mycobacteriales</taxon>
        <taxon>Gordoniaceae</taxon>
        <taxon>Gordonia</taxon>
    </lineage>
</organism>
<dbReference type="PANTHER" id="PTHR23513:SF11">
    <property type="entry name" value="STAPHYLOFERRIN A TRANSPORTER"/>
    <property type="match status" value="1"/>
</dbReference>
<dbReference type="Proteomes" id="UP000475545">
    <property type="component" value="Unassembled WGS sequence"/>
</dbReference>
<evidence type="ECO:0000256" key="5">
    <source>
        <dbReference type="ARBA" id="ARBA00023136"/>
    </source>
</evidence>
<protein>
    <submittedName>
        <fullName evidence="7">MFS transporter</fullName>
    </submittedName>
</protein>
<evidence type="ECO:0000256" key="4">
    <source>
        <dbReference type="ARBA" id="ARBA00022989"/>
    </source>
</evidence>
<dbReference type="InterPro" id="IPR036259">
    <property type="entry name" value="MFS_trans_sf"/>
</dbReference>
<proteinExistence type="predicted"/>
<evidence type="ECO:0000256" key="6">
    <source>
        <dbReference type="SAM" id="Phobius"/>
    </source>
</evidence>
<keyword evidence="5 6" id="KW-0472">Membrane</keyword>
<dbReference type="InterPro" id="IPR011701">
    <property type="entry name" value="MFS"/>
</dbReference>
<name>A0A6L7GQM8_9ACTN</name>
<evidence type="ECO:0000256" key="3">
    <source>
        <dbReference type="ARBA" id="ARBA00022692"/>
    </source>
</evidence>
<keyword evidence="8" id="KW-1185">Reference proteome</keyword>
<feature type="transmembrane region" description="Helical" evidence="6">
    <location>
        <begin position="277"/>
        <end position="296"/>
    </location>
</feature>
<keyword evidence="3 6" id="KW-0812">Transmembrane</keyword>
<dbReference type="AlphaFoldDB" id="A0A6L7GQM8"/>
<dbReference type="Pfam" id="PF07690">
    <property type="entry name" value="MFS_1"/>
    <property type="match status" value="1"/>
</dbReference>
<keyword evidence="2" id="KW-1003">Cell membrane</keyword>
<feature type="transmembrane region" description="Helical" evidence="6">
    <location>
        <begin position="316"/>
        <end position="335"/>
    </location>
</feature>